<evidence type="ECO:0000256" key="1">
    <source>
        <dbReference type="ARBA" id="ARBA00004651"/>
    </source>
</evidence>
<feature type="transmembrane region" description="Helical" evidence="8">
    <location>
        <begin position="351"/>
        <end position="370"/>
    </location>
</feature>
<feature type="transmembrane region" description="Helical" evidence="8">
    <location>
        <begin position="443"/>
        <end position="461"/>
    </location>
</feature>
<comment type="caution">
    <text evidence="9">The sequence shown here is derived from an EMBL/GenBank/DDBJ whole genome shotgun (WGS) entry which is preliminary data.</text>
</comment>
<feature type="transmembrane region" description="Helical" evidence="8">
    <location>
        <begin position="285"/>
        <end position="307"/>
    </location>
</feature>
<dbReference type="PATRIC" id="fig|1703.6.peg.1500"/>
<evidence type="ECO:0000256" key="4">
    <source>
        <dbReference type="ARBA" id="ARBA00022475"/>
    </source>
</evidence>
<keyword evidence="5 8" id="KW-0812">Transmembrane</keyword>
<feature type="transmembrane region" description="Helical" evidence="8">
    <location>
        <begin position="99"/>
        <end position="129"/>
    </location>
</feature>
<dbReference type="Pfam" id="PF02652">
    <property type="entry name" value="Lactate_perm"/>
    <property type="match status" value="1"/>
</dbReference>
<feature type="transmembrane region" description="Helical" evidence="8">
    <location>
        <begin position="259"/>
        <end position="279"/>
    </location>
</feature>
<feature type="transmembrane region" description="Helical" evidence="8">
    <location>
        <begin position="54"/>
        <end position="74"/>
    </location>
</feature>
<evidence type="ECO:0000256" key="3">
    <source>
        <dbReference type="ARBA" id="ARBA00022448"/>
    </source>
</evidence>
<comment type="similarity">
    <text evidence="2 8">Belongs to the lactate permease family.</text>
</comment>
<feature type="transmembrane region" description="Helical" evidence="8">
    <location>
        <begin position="203"/>
        <end position="224"/>
    </location>
</feature>
<keyword evidence="3 8" id="KW-0813">Transport</keyword>
<evidence type="ECO:0000313" key="9">
    <source>
        <dbReference type="EMBL" id="KHS52630.1"/>
    </source>
</evidence>
<feature type="transmembrane region" description="Helical" evidence="8">
    <location>
        <begin position="23"/>
        <end position="42"/>
    </location>
</feature>
<gene>
    <name evidence="9" type="ORF">AE0388_1613</name>
</gene>
<feature type="transmembrane region" description="Helical" evidence="8">
    <location>
        <begin position="319"/>
        <end position="339"/>
    </location>
</feature>
<proteinExistence type="inferred from homology"/>
<feature type="transmembrane region" description="Helical" evidence="8">
    <location>
        <begin position="230"/>
        <end position="247"/>
    </location>
</feature>
<protein>
    <recommendedName>
        <fullName evidence="8">L-lactate permease</fullName>
    </recommendedName>
</protein>
<dbReference type="GO" id="GO:0015295">
    <property type="term" value="F:solute:proton symporter activity"/>
    <property type="evidence" value="ECO:0007669"/>
    <property type="project" value="TreeGrafter"/>
</dbReference>
<keyword evidence="6 8" id="KW-1133">Transmembrane helix</keyword>
<name>A0A0B9A1H2_BRELN</name>
<dbReference type="EMBL" id="JTJZ01000018">
    <property type="protein sequence ID" value="KHS52630.1"/>
    <property type="molecule type" value="Genomic_DNA"/>
</dbReference>
<comment type="subcellular location">
    <subcellularLocation>
        <location evidence="1 8">Cell membrane</location>
        <topology evidence="1 8">Multi-pass membrane protein</topology>
    </subcellularLocation>
</comment>
<evidence type="ECO:0000256" key="2">
    <source>
        <dbReference type="ARBA" id="ARBA00010100"/>
    </source>
</evidence>
<dbReference type="OrthoDB" id="9761056at2"/>
<accession>A0A0B9A1H2</accession>
<evidence type="ECO:0000256" key="7">
    <source>
        <dbReference type="ARBA" id="ARBA00023136"/>
    </source>
</evidence>
<evidence type="ECO:0000313" key="10">
    <source>
        <dbReference type="Proteomes" id="UP000031488"/>
    </source>
</evidence>
<reference evidence="9 10" key="1">
    <citation type="submission" date="2014-11" db="EMBL/GenBank/DDBJ databases">
        <title>Draft Genome Sequence of Brevibacterium linens AE038-8.</title>
        <authorList>
            <person name="Maizel D."/>
            <person name="Utturkar S.M."/>
            <person name="Brown S.D."/>
            <person name="Ferrero M."/>
            <person name="Rosen B.P."/>
        </authorList>
    </citation>
    <scope>NUCLEOTIDE SEQUENCE [LARGE SCALE GENOMIC DNA]</scope>
    <source>
        <strain evidence="9 10">AE038-8</strain>
    </source>
</reference>
<dbReference type="Proteomes" id="UP000031488">
    <property type="component" value="Unassembled WGS sequence"/>
</dbReference>
<feature type="transmembrane region" description="Helical" evidence="8">
    <location>
        <begin position="178"/>
        <end position="196"/>
    </location>
</feature>
<dbReference type="PANTHER" id="PTHR30003">
    <property type="entry name" value="L-LACTATE PERMEASE"/>
    <property type="match status" value="1"/>
</dbReference>
<dbReference type="GO" id="GO:0005886">
    <property type="term" value="C:plasma membrane"/>
    <property type="evidence" value="ECO:0007669"/>
    <property type="project" value="UniProtKB-SubCell"/>
</dbReference>
<dbReference type="RefSeq" id="WP_039208959.1">
    <property type="nucleotide sequence ID" value="NZ_JTJZ01000018.1"/>
</dbReference>
<evidence type="ECO:0000256" key="8">
    <source>
        <dbReference type="RuleBase" id="RU365092"/>
    </source>
</evidence>
<dbReference type="AlphaFoldDB" id="A0A0B9A1H2"/>
<dbReference type="GO" id="GO:0015129">
    <property type="term" value="F:lactate transmembrane transporter activity"/>
    <property type="evidence" value="ECO:0007669"/>
    <property type="project" value="UniProtKB-UniRule"/>
</dbReference>
<organism evidence="9 10">
    <name type="scientific">Brevibacterium linens</name>
    <dbReference type="NCBI Taxonomy" id="1703"/>
    <lineage>
        <taxon>Bacteria</taxon>
        <taxon>Bacillati</taxon>
        <taxon>Actinomycetota</taxon>
        <taxon>Actinomycetes</taxon>
        <taxon>Micrococcales</taxon>
        <taxon>Brevibacteriaceae</taxon>
        <taxon>Brevibacterium</taxon>
    </lineage>
</organism>
<keyword evidence="7 8" id="KW-0472">Membrane</keyword>
<evidence type="ECO:0000256" key="6">
    <source>
        <dbReference type="ARBA" id="ARBA00022989"/>
    </source>
</evidence>
<sequence>MAAVLALTPILIAIVLLLLKQGSWVAALAGAVLAAVLVAFAFPTPTSVLVESGVDYFPLILEVALILLFGMLLARLLESAGSMSQISAWVESLSPGRPLGVALVVFGIVPFAESVTGFGIGVTVGVPILRHLGCTLRQSAILGLLGLIAVPWGALGPGTTVAAALAGLDVDELGLATAWINAIPVIIVAIAVVAIMRPSPASALGIVGAGALMWAGILASSYVIGMAPSGIIGSLIVILVVGALFMVRKKKTGLTRSLGVAVLPYGVLTIGLLLARGLHSALPSLLTQIIASPPFWLAAACLIAAIAVEGRRSVSVSAVGSWVPIGVGTAAFMLMGWIMTTTGMSEAIGGLLPAGLVLLTPWLNSIGAVLTGSNTGANSMFTGTLTAVASSSHVSVLPVVAAGNAAGSLAALAAPPRVAMAVQIADSSVAASARDISWVQGRALAVAGINALVVGLWIQFFA</sequence>
<dbReference type="PANTHER" id="PTHR30003:SF0">
    <property type="entry name" value="GLYCOLATE PERMEASE GLCA-RELATED"/>
    <property type="match status" value="1"/>
</dbReference>
<keyword evidence="4 8" id="KW-1003">Cell membrane</keyword>
<keyword evidence="10" id="KW-1185">Reference proteome</keyword>
<feature type="transmembrane region" description="Helical" evidence="8">
    <location>
        <begin position="141"/>
        <end position="166"/>
    </location>
</feature>
<dbReference type="InterPro" id="IPR003804">
    <property type="entry name" value="Lactate_perm"/>
</dbReference>
<comment type="function">
    <text evidence="8">Uptake of L-lactate across the membrane. Can also transport D-lactate and glycolate.</text>
</comment>
<evidence type="ECO:0000256" key="5">
    <source>
        <dbReference type="ARBA" id="ARBA00022692"/>
    </source>
</evidence>